<comment type="caution">
    <text evidence="3">The sequence shown here is derived from an EMBL/GenBank/DDBJ whole genome shotgun (WGS) entry which is preliminary data.</text>
</comment>
<reference evidence="3 4" key="1">
    <citation type="journal article" date="2014" name="Int. J. Syst. Evol. Microbiol.">
        <title>Complete genome sequence of Corynebacterium casei LMG S-19264T (=DSM 44701T), isolated from a smear-ripened cheese.</title>
        <authorList>
            <consortium name="US DOE Joint Genome Institute (JGI-PGF)"/>
            <person name="Walter F."/>
            <person name="Albersmeier A."/>
            <person name="Kalinowski J."/>
            <person name="Ruckert C."/>
        </authorList>
    </citation>
    <scope>NUCLEOTIDE SEQUENCE [LARGE SCALE GENOMIC DNA]</scope>
    <source>
        <strain evidence="3 4">CGMCC 1.7029</strain>
    </source>
</reference>
<dbReference type="InterPro" id="IPR013974">
    <property type="entry name" value="SAF"/>
</dbReference>
<evidence type="ECO:0000313" key="4">
    <source>
        <dbReference type="Proteomes" id="UP000598196"/>
    </source>
</evidence>
<dbReference type="EMBL" id="BMLP01000007">
    <property type="protein sequence ID" value="GGO36734.1"/>
    <property type="molecule type" value="Genomic_DNA"/>
</dbReference>
<gene>
    <name evidence="3" type="ORF">GCM10010991_31190</name>
</gene>
<evidence type="ECO:0000313" key="3">
    <source>
        <dbReference type="EMBL" id="GGO36734.1"/>
    </source>
</evidence>
<keyword evidence="4" id="KW-1185">Reference proteome</keyword>
<dbReference type="Proteomes" id="UP000598196">
    <property type="component" value="Unassembled WGS sequence"/>
</dbReference>
<accession>A0A918DDK0</accession>
<feature type="domain" description="SAF" evidence="2">
    <location>
        <begin position="43"/>
        <end position="111"/>
    </location>
</feature>
<dbReference type="NCBIfam" id="TIGR03177">
    <property type="entry name" value="pilus_cpaB"/>
    <property type="match status" value="1"/>
</dbReference>
<dbReference type="Pfam" id="PF08666">
    <property type="entry name" value="SAF"/>
    <property type="match status" value="1"/>
</dbReference>
<dbReference type="RefSeq" id="WP_146287810.1">
    <property type="nucleotide sequence ID" value="NZ_BMLP01000007.1"/>
</dbReference>
<dbReference type="CDD" id="cd11614">
    <property type="entry name" value="SAF_CpaB_FlgA_like"/>
    <property type="match status" value="1"/>
</dbReference>
<protein>
    <recommendedName>
        <fullName evidence="2">SAF domain-containing protein</fullName>
    </recommendedName>
</protein>
<dbReference type="SMART" id="SM00858">
    <property type="entry name" value="SAF"/>
    <property type="match status" value="1"/>
</dbReference>
<keyword evidence="1" id="KW-0732">Signal</keyword>
<feature type="signal peptide" evidence="1">
    <location>
        <begin position="1"/>
        <end position="22"/>
    </location>
</feature>
<dbReference type="OrthoDB" id="163768at2"/>
<feature type="chain" id="PRO_5036872815" description="SAF domain-containing protein" evidence="1">
    <location>
        <begin position="23"/>
        <end position="271"/>
    </location>
</feature>
<dbReference type="AlphaFoldDB" id="A0A918DDK0"/>
<evidence type="ECO:0000256" key="1">
    <source>
        <dbReference type="SAM" id="SignalP"/>
    </source>
</evidence>
<organism evidence="3 4">
    <name type="scientific">Gemmobacter aquaticus</name>
    <dbReference type="NCBI Taxonomy" id="490185"/>
    <lineage>
        <taxon>Bacteria</taxon>
        <taxon>Pseudomonadati</taxon>
        <taxon>Pseudomonadota</taxon>
        <taxon>Alphaproteobacteria</taxon>
        <taxon>Rhodobacterales</taxon>
        <taxon>Paracoccaceae</taxon>
        <taxon>Gemmobacter</taxon>
    </lineage>
</organism>
<dbReference type="InterPro" id="IPR017592">
    <property type="entry name" value="Pilus_assmbl_Flp-typ_CpaB"/>
</dbReference>
<name>A0A918DDK0_9RHOB</name>
<evidence type="ECO:0000259" key="2">
    <source>
        <dbReference type="SMART" id="SM00858"/>
    </source>
</evidence>
<dbReference type="InterPro" id="IPR031571">
    <property type="entry name" value="RcpC_dom"/>
</dbReference>
<sequence length="271" mass="28345">MGLRSLLVAVAGVALAGASAYATREYLAPGTATAAPERGPDLVSLVVAGADIPLGQPIVPQVLSTIPWPREAFPPGAFRNPENLLPAQGEQPRRATYNIAKGDILLASKVSGFGDKVTIVQALGPNLRAMAIKVGAETAVGGFVTPGDTVDIVLTQGREADLSAVTILQNIRVLGVDQDADVKRDQPEVARTVTVEVTPAQGQILALAQQAGTLRLSLRALDEAKDTELRAVKLGDLLEAPEPVAAAPTEAPKVNRIKVRRANEVEVVELN</sequence>
<dbReference type="Pfam" id="PF16976">
    <property type="entry name" value="RcpC"/>
    <property type="match status" value="1"/>
</dbReference>
<proteinExistence type="predicted"/>